<feature type="chain" id="PRO_5021282623" evidence="1">
    <location>
        <begin position="22"/>
        <end position="116"/>
    </location>
</feature>
<reference evidence="2 3" key="1">
    <citation type="submission" date="2019-03" db="EMBL/GenBank/DDBJ databases">
        <authorList>
            <person name="He R.-H."/>
        </authorList>
    </citation>
    <scope>NUCLEOTIDE SEQUENCE [LARGE SCALE GENOMIC DNA]</scope>
    <source>
        <strain evidence="3">SH 714</strain>
    </source>
</reference>
<dbReference type="Proteomes" id="UP000297975">
    <property type="component" value="Unassembled WGS sequence"/>
</dbReference>
<evidence type="ECO:0000256" key="1">
    <source>
        <dbReference type="SAM" id="SignalP"/>
    </source>
</evidence>
<feature type="signal peptide" evidence="1">
    <location>
        <begin position="1"/>
        <end position="21"/>
    </location>
</feature>
<dbReference type="EMBL" id="SOPW01000035">
    <property type="protein sequence ID" value="TFB12915.1"/>
    <property type="molecule type" value="Genomic_DNA"/>
</dbReference>
<sequence length="116" mass="13167">MSHFRIFLTLALFFIVSFSVACTSGDDHKSKDLDTLEGTIVDKRETEDYQILVVPNKKKDDTEIKPKNDKAWYSISSKTYSSLEEGDQVRVYYNPNGVLESQPPQFVAEGVEVIVD</sequence>
<dbReference type="Pfam" id="PF11518">
    <property type="entry name" value="DUF3221"/>
    <property type="match status" value="1"/>
</dbReference>
<evidence type="ECO:0000313" key="2">
    <source>
        <dbReference type="EMBL" id="TFB12915.1"/>
    </source>
</evidence>
<protein>
    <submittedName>
        <fullName evidence="2">DUF3221 domain-containing protein</fullName>
    </submittedName>
</protein>
<dbReference type="AlphaFoldDB" id="A0A4Y8IDP4"/>
<name>A0A4Y8IDP4_9BACI</name>
<dbReference type="InterPro" id="IPR021598">
    <property type="entry name" value="DUF3221"/>
</dbReference>
<evidence type="ECO:0000313" key="3">
    <source>
        <dbReference type="Proteomes" id="UP000297975"/>
    </source>
</evidence>
<dbReference type="PROSITE" id="PS51257">
    <property type="entry name" value="PROKAR_LIPOPROTEIN"/>
    <property type="match status" value="1"/>
</dbReference>
<keyword evidence="1" id="KW-0732">Signal</keyword>
<comment type="caution">
    <text evidence="2">The sequence shown here is derived from an EMBL/GenBank/DDBJ whole genome shotgun (WGS) entry which is preliminary data.</text>
</comment>
<gene>
    <name evidence="2" type="ORF">E3U55_16930</name>
</gene>
<organism evidence="2 3">
    <name type="scientific">Filobacillus milosensis</name>
    <dbReference type="NCBI Taxonomy" id="94137"/>
    <lineage>
        <taxon>Bacteria</taxon>
        <taxon>Bacillati</taxon>
        <taxon>Bacillota</taxon>
        <taxon>Bacilli</taxon>
        <taxon>Bacillales</taxon>
        <taxon>Bacillaceae</taxon>
        <taxon>Filobacillus</taxon>
    </lineage>
</organism>
<dbReference type="OrthoDB" id="2943337at2"/>
<accession>A0A4Y8IDP4</accession>
<keyword evidence="3" id="KW-1185">Reference proteome</keyword>
<proteinExistence type="predicted"/>